<dbReference type="RefSeq" id="WP_129750997.1">
    <property type="nucleotide sequence ID" value="NZ_JUIW01000006.1"/>
</dbReference>
<protein>
    <submittedName>
        <fullName evidence="2">Membrane protein</fullName>
    </submittedName>
</protein>
<dbReference type="EMBL" id="JUIW01000006">
    <property type="protein sequence ID" value="RYJ42763.1"/>
    <property type="molecule type" value="Genomic_DNA"/>
</dbReference>
<dbReference type="Proteomes" id="UP000289775">
    <property type="component" value="Unassembled WGS sequence"/>
</dbReference>
<dbReference type="OrthoDB" id="673526at2"/>
<keyword evidence="1" id="KW-0472">Membrane</keyword>
<feature type="transmembrane region" description="Helical" evidence="1">
    <location>
        <begin position="33"/>
        <end position="54"/>
    </location>
</feature>
<name>A0A444WAE5_9FLAO</name>
<comment type="caution">
    <text evidence="2">The sequence shown here is derived from an EMBL/GenBank/DDBJ whole genome shotgun (WGS) entry which is preliminary data.</text>
</comment>
<keyword evidence="3" id="KW-1185">Reference proteome</keyword>
<dbReference type="AlphaFoldDB" id="A0A444WAE5"/>
<reference evidence="2 3" key="1">
    <citation type="submission" date="2014-12" db="EMBL/GenBank/DDBJ databases">
        <title>Genome sequence of Flavobacterium beibuense RSKm HC5.</title>
        <authorList>
            <person name="Kim J.F."/>
            <person name="Song J.Y."/>
            <person name="Kwak M.-J."/>
            <person name="Lee S.-W."/>
        </authorList>
    </citation>
    <scope>NUCLEOTIDE SEQUENCE [LARGE SCALE GENOMIC DNA]</scope>
    <source>
        <strain evidence="2 3">RSKm HC5</strain>
    </source>
</reference>
<gene>
    <name evidence="2" type="ORF">NU09_1862</name>
</gene>
<feature type="transmembrane region" description="Helical" evidence="1">
    <location>
        <begin position="129"/>
        <end position="148"/>
    </location>
</feature>
<evidence type="ECO:0000256" key="1">
    <source>
        <dbReference type="SAM" id="Phobius"/>
    </source>
</evidence>
<keyword evidence="1" id="KW-0812">Transmembrane</keyword>
<dbReference type="PANTHER" id="PTHR36974:SF1">
    <property type="entry name" value="DOXX FAMILY MEMBRANE PROTEIN"/>
    <property type="match status" value="1"/>
</dbReference>
<keyword evidence="1" id="KW-1133">Transmembrane helix</keyword>
<proteinExistence type="predicted"/>
<feature type="transmembrane region" description="Helical" evidence="1">
    <location>
        <begin position="6"/>
        <end position="21"/>
    </location>
</feature>
<evidence type="ECO:0000313" key="2">
    <source>
        <dbReference type="EMBL" id="RYJ42763.1"/>
    </source>
</evidence>
<dbReference type="PANTHER" id="PTHR36974">
    <property type="entry name" value="MEMBRANE PROTEIN-RELATED"/>
    <property type="match status" value="1"/>
</dbReference>
<feature type="transmembrane region" description="Helical" evidence="1">
    <location>
        <begin position="66"/>
        <end position="84"/>
    </location>
</feature>
<evidence type="ECO:0000313" key="3">
    <source>
        <dbReference type="Proteomes" id="UP000289775"/>
    </source>
</evidence>
<organism evidence="2 3">
    <name type="scientific">Flavobacterium beibuense</name>
    <dbReference type="NCBI Taxonomy" id="657326"/>
    <lineage>
        <taxon>Bacteria</taxon>
        <taxon>Pseudomonadati</taxon>
        <taxon>Bacteroidota</taxon>
        <taxon>Flavobacteriia</taxon>
        <taxon>Flavobacteriales</taxon>
        <taxon>Flavobacteriaceae</taxon>
        <taxon>Flavobacterium</taxon>
    </lineage>
</organism>
<accession>A0A444WAE5</accession>
<feature type="transmembrane region" description="Helical" evidence="1">
    <location>
        <begin position="91"/>
        <end position="109"/>
    </location>
</feature>
<sequence length="150" mass="17347">MDVVIVLSVFFVLSALYFKLVKKTYKWKVSGNIAMCAMLMFTAIGHFLFTKGMGMMLPPIIPYKEFVVYLTGVMEIAFGFLLLFPKYRRQTGLMLIIFFILILPSNIYAALHHVNLKAADFSGHGPMYLWFRIPLQLFLIGWVYLFSIKK</sequence>